<dbReference type="InterPro" id="IPR007973">
    <property type="entry name" value="Pilus_assembly_TraE"/>
</dbReference>
<dbReference type="OrthoDB" id="5880202at2"/>
<name>A0A2T3Q344_PHODM</name>
<dbReference type="RefSeq" id="WP_036766263.1">
    <property type="nucleotide sequence ID" value="NZ_PYOG01000053.1"/>
</dbReference>
<protein>
    <submittedName>
        <fullName evidence="1">Conjugal transfer pilus assembly protein TraE</fullName>
    </submittedName>
</protein>
<dbReference type="EMBL" id="UATL01000008">
    <property type="protein sequence ID" value="SPY46050.1"/>
    <property type="molecule type" value="Genomic_DNA"/>
</dbReference>
<organism evidence="1 2">
    <name type="scientific">Photobacterium damselae</name>
    <dbReference type="NCBI Taxonomy" id="38293"/>
    <lineage>
        <taxon>Bacteria</taxon>
        <taxon>Pseudomonadati</taxon>
        <taxon>Pseudomonadota</taxon>
        <taxon>Gammaproteobacteria</taxon>
        <taxon>Vibrionales</taxon>
        <taxon>Vibrionaceae</taxon>
        <taxon>Photobacterium</taxon>
    </lineage>
</organism>
<dbReference type="Proteomes" id="UP000251647">
    <property type="component" value="Unassembled WGS sequence"/>
</dbReference>
<dbReference type="NCBIfam" id="TIGR02761">
    <property type="entry name" value="TraE_TIGR"/>
    <property type="match status" value="1"/>
</dbReference>
<proteinExistence type="predicted"/>
<gene>
    <name evidence="1" type="ORF">NCTC11647_04396</name>
</gene>
<accession>A0A2T3Q344</accession>
<dbReference type="Pfam" id="PF05309">
    <property type="entry name" value="TraE"/>
    <property type="match status" value="1"/>
</dbReference>
<dbReference type="AlphaFoldDB" id="A0A2T3Q344"/>
<evidence type="ECO:0000313" key="2">
    <source>
        <dbReference type="Proteomes" id="UP000251647"/>
    </source>
</evidence>
<sequence length="184" mass="20843">MRASNRKDALEWASLLNRWFKITIALLIFINLTLTGALVYLASNQPRTVVPPMVSQEFTVSSLSVSDSYLIMMAEYMLLLKLNVTPENVVRNYQQLLNYVSSRDYHNIQPSFLSEATEIKKEKISSFFTAKAIAVSHNNLVVRVSGKLSKFVGERPLEPENATYLVHFSYPAGVLELKSITRQP</sequence>
<reference evidence="1 2" key="1">
    <citation type="submission" date="2018-06" db="EMBL/GenBank/DDBJ databases">
        <authorList>
            <consortium name="Pathogen Informatics"/>
            <person name="Doyle S."/>
        </authorList>
    </citation>
    <scope>NUCLEOTIDE SEQUENCE [LARGE SCALE GENOMIC DNA]</scope>
    <source>
        <strain evidence="1 2">NCTC11647</strain>
    </source>
</reference>
<evidence type="ECO:0000313" key="1">
    <source>
        <dbReference type="EMBL" id="SPY46050.1"/>
    </source>
</evidence>